<evidence type="ECO:0000313" key="3">
    <source>
        <dbReference type="Proteomes" id="UP000094463"/>
    </source>
</evidence>
<protein>
    <submittedName>
        <fullName evidence="2">Rhodanese-like domain protein</fullName>
    </submittedName>
</protein>
<dbReference type="AlphaFoldDB" id="A0A1D7QUF8"/>
<organism evidence="2 3">
    <name type="scientific">Salisediminibacterium beveridgei</name>
    <dbReference type="NCBI Taxonomy" id="632773"/>
    <lineage>
        <taxon>Bacteria</taxon>
        <taxon>Bacillati</taxon>
        <taxon>Bacillota</taxon>
        <taxon>Bacilli</taxon>
        <taxon>Bacillales</taxon>
        <taxon>Bacillaceae</taxon>
        <taxon>Salisediminibacterium</taxon>
    </lineage>
</organism>
<dbReference type="SMART" id="SM00450">
    <property type="entry name" value="RHOD"/>
    <property type="match status" value="1"/>
</dbReference>
<dbReference type="KEGG" id="bbev:BBEV_1291"/>
<feature type="domain" description="Rhodanese" evidence="1">
    <location>
        <begin position="38"/>
        <end position="123"/>
    </location>
</feature>
<dbReference type="InterPro" id="IPR050229">
    <property type="entry name" value="GlpE_sulfurtransferase"/>
</dbReference>
<evidence type="ECO:0000259" key="1">
    <source>
        <dbReference type="PROSITE" id="PS50206"/>
    </source>
</evidence>
<dbReference type="RefSeq" id="WP_069364719.1">
    <property type="nucleotide sequence ID" value="NZ_CP012502.1"/>
</dbReference>
<dbReference type="PATRIC" id="fig|632773.3.peg.1364"/>
<sequence length="124" mass="14542">MDFIILVVVTILLVGWIIIRSKRPKYLTPVTEEEFKKNYRKAQLIDVREEKEFDGGHILGARNVPLSQLKQRITEIRPDQPVYMYCNTGSRTNQAAKIMRKKRNVQDMYTLKGGFKKWTGKVKK</sequence>
<proteinExistence type="predicted"/>
<dbReference type="EMBL" id="CP012502">
    <property type="protein sequence ID" value="AOM82656.1"/>
    <property type="molecule type" value="Genomic_DNA"/>
</dbReference>
<dbReference type="CDD" id="cd00158">
    <property type="entry name" value="RHOD"/>
    <property type="match status" value="1"/>
</dbReference>
<dbReference type="Proteomes" id="UP000094463">
    <property type="component" value="Chromosome"/>
</dbReference>
<dbReference type="InterPro" id="IPR036873">
    <property type="entry name" value="Rhodanese-like_dom_sf"/>
</dbReference>
<dbReference type="OrthoDB" id="9808735at2"/>
<dbReference type="PANTHER" id="PTHR43031">
    <property type="entry name" value="FAD-DEPENDENT OXIDOREDUCTASE"/>
    <property type="match status" value="1"/>
</dbReference>
<dbReference type="SUPFAM" id="SSF52821">
    <property type="entry name" value="Rhodanese/Cell cycle control phosphatase"/>
    <property type="match status" value="1"/>
</dbReference>
<dbReference type="InterPro" id="IPR001763">
    <property type="entry name" value="Rhodanese-like_dom"/>
</dbReference>
<evidence type="ECO:0000313" key="2">
    <source>
        <dbReference type="EMBL" id="AOM82656.1"/>
    </source>
</evidence>
<name>A0A1D7QUF8_9BACI</name>
<reference evidence="2 3" key="1">
    <citation type="submission" date="2015-08" db="EMBL/GenBank/DDBJ databases">
        <title>The complete genome sequence of Bacillus beveridgei MLTeJB.</title>
        <authorList>
            <person name="Hanson T.E."/>
            <person name="Mesa C."/>
            <person name="Basesman S.M."/>
            <person name="Oremland R.S."/>
        </authorList>
    </citation>
    <scope>NUCLEOTIDE SEQUENCE [LARGE SCALE GENOMIC DNA]</scope>
    <source>
        <strain evidence="2 3">MLTeJB</strain>
    </source>
</reference>
<dbReference type="Pfam" id="PF00581">
    <property type="entry name" value="Rhodanese"/>
    <property type="match status" value="1"/>
</dbReference>
<keyword evidence="3" id="KW-1185">Reference proteome</keyword>
<gene>
    <name evidence="2" type="ORF">BBEV_1291</name>
</gene>
<dbReference type="PANTHER" id="PTHR43031:SF18">
    <property type="entry name" value="RHODANESE-RELATED SULFURTRANSFERASES"/>
    <property type="match status" value="1"/>
</dbReference>
<dbReference type="Gene3D" id="3.40.250.10">
    <property type="entry name" value="Rhodanese-like domain"/>
    <property type="match status" value="1"/>
</dbReference>
<dbReference type="STRING" id="632773.BBEV_1291"/>
<accession>A0A1D7QUF8</accession>
<dbReference type="PROSITE" id="PS50206">
    <property type="entry name" value="RHODANESE_3"/>
    <property type="match status" value="1"/>
</dbReference>